<keyword evidence="3" id="KW-1185">Reference proteome</keyword>
<sequence>MRYLKDWLETLRSTHHVLSWSVASETWLENFPLGYYLLAVRKDVGGLRCDVAVNCGPATVVPDLTSPQLYDAIRTSSRRPRRNASDPPMPSLGIKNQGVLEASATELPSFSRTRLLWACLAPNACSGSWLTFTCLSCRGESPRGSHRIVQKQTRETSRFHTQGPNPHRNVVSLALNLAVLSAPFFGTTSSPDHDIRQLHPSLGRARAPSPPKKKLNPAMLPVLSAPLSEREGALRGFLPRFAHAL</sequence>
<proteinExistence type="predicted"/>
<name>A0A812GRU7_9DINO</name>
<dbReference type="EMBL" id="CAJNDS010000041">
    <property type="protein sequence ID" value="CAE6930771.1"/>
    <property type="molecule type" value="Genomic_DNA"/>
</dbReference>
<dbReference type="AlphaFoldDB" id="A0A812GRU7"/>
<organism evidence="2 3">
    <name type="scientific">Symbiodinium natans</name>
    <dbReference type="NCBI Taxonomy" id="878477"/>
    <lineage>
        <taxon>Eukaryota</taxon>
        <taxon>Sar</taxon>
        <taxon>Alveolata</taxon>
        <taxon>Dinophyceae</taxon>
        <taxon>Suessiales</taxon>
        <taxon>Symbiodiniaceae</taxon>
        <taxon>Symbiodinium</taxon>
    </lineage>
</organism>
<comment type="caution">
    <text evidence="2">The sequence shown here is derived from an EMBL/GenBank/DDBJ whole genome shotgun (WGS) entry which is preliminary data.</text>
</comment>
<protein>
    <submittedName>
        <fullName evidence="2">Uncharacterized protein</fullName>
    </submittedName>
</protein>
<evidence type="ECO:0000256" key="1">
    <source>
        <dbReference type="SAM" id="MobiDB-lite"/>
    </source>
</evidence>
<accession>A0A812GRU7</accession>
<evidence type="ECO:0000313" key="3">
    <source>
        <dbReference type="Proteomes" id="UP000604046"/>
    </source>
</evidence>
<dbReference type="Proteomes" id="UP000604046">
    <property type="component" value="Unassembled WGS sequence"/>
</dbReference>
<evidence type="ECO:0000313" key="2">
    <source>
        <dbReference type="EMBL" id="CAE6930771.1"/>
    </source>
</evidence>
<feature type="region of interest" description="Disordered" evidence="1">
    <location>
        <begin position="75"/>
        <end position="95"/>
    </location>
</feature>
<gene>
    <name evidence="2" type="ORF">SNAT2548_LOCUS831</name>
</gene>
<reference evidence="2" key="1">
    <citation type="submission" date="2021-02" db="EMBL/GenBank/DDBJ databases">
        <authorList>
            <person name="Dougan E. K."/>
            <person name="Rhodes N."/>
            <person name="Thang M."/>
            <person name="Chan C."/>
        </authorList>
    </citation>
    <scope>NUCLEOTIDE SEQUENCE</scope>
</reference>